<keyword evidence="4" id="KW-0862">Zinc</keyword>
<dbReference type="InterPro" id="IPR001405">
    <property type="entry name" value="UPF0758"/>
</dbReference>
<organism evidence="7 8">
    <name type="scientific">Pedobacter segetis</name>
    <dbReference type="NCBI Taxonomy" id="2793069"/>
    <lineage>
        <taxon>Bacteria</taxon>
        <taxon>Pseudomonadati</taxon>
        <taxon>Bacteroidota</taxon>
        <taxon>Sphingobacteriia</taxon>
        <taxon>Sphingobacteriales</taxon>
        <taxon>Sphingobacteriaceae</taxon>
        <taxon>Pedobacter</taxon>
    </lineage>
</organism>
<evidence type="ECO:0000259" key="6">
    <source>
        <dbReference type="PROSITE" id="PS50249"/>
    </source>
</evidence>
<protein>
    <submittedName>
        <fullName evidence="7">JAB domain-containing protein</fullName>
    </submittedName>
</protein>
<keyword evidence="2" id="KW-0479">Metal-binding</keyword>
<accession>A0ABS1BJ21</accession>
<keyword evidence="1" id="KW-0645">Protease</keyword>
<proteinExistence type="predicted"/>
<dbReference type="Gene3D" id="3.40.140.10">
    <property type="entry name" value="Cytidine Deaminase, domain 2"/>
    <property type="match status" value="1"/>
</dbReference>
<dbReference type="Pfam" id="PF04002">
    <property type="entry name" value="RadC"/>
    <property type="match status" value="1"/>
</dbReference>
<keyword evidence="3" id="KW-0378">Hydrolase</keyword>
<dbReference type="InterPro" id="IPR025657">
    <property type="entry name" value="RadC_JAB"/>
</dbReference>
<gene>
    <name evidence="7" type="ORF">I5M32_07845</name>
</gene>
<dbReference type="PANTHER" id="PTHR30471:SF3">
    <property type="entry name" value="UPF0758 PROTEIN YEES-RELATED"/>
    <property type="match status" value="1"/>
</dbReference>
<evidence type="ECO:0000313" key="7">
    <source>
        <dbReference type="EMBL" id="MBK0382870.1"/>
    </source>
</evidence>
<dbReference type="EMBL" id="JAEHFY010000009">
    <property type="protein sequence ID" value="MBK0382870.1"/>
    <property type="molecule type" value="Genomic_DNA"/>
</dbReference>
<evidence type="ECO:0000313" key="8">
    <source>
        <dbReference type="Proteomes" id="UP000660024"/>
    </source>
</evidence>
<dbReference type="PROSITE" id="PS01302">
    <property type="entry name" value="UPF0758"/>
    <property type="match status" value="1"/>
</dbReference>
<evidence type="ECO:0000256" key="2">
    <source>
        <dbReference type="ARBA" id="ARBA00022723"/>
    </source>
</evidence>
<keyword evidence="8" id="KW-1185">Reference proteome</keyword>
<sequence>MENQHQISLFQVAEISISYTPKFKASERPKVTSSKDIYNILSQNWDSRKIDLLEQFKVVLLSRANKVLGIVDISTGGIAGCVADPKIIFGATLKAGASSLILSHNHPSGNLRPSQADISLTKKVKAGGEFLDIAVLDHIIMTSEGYYSFVDEGLM</sequence>
<name>A0ABS1BJ21_9SPHI</name>
<evidence type="ECO:0000256" key="3">
    <source>
        <dbReference type="ARBA" id="ARBA00022801"/>
    </source>
</evidence>
<comment type="caution">
    <text evidence="7">The sequence shown here is derived from an EMBL/GenBank/DDBJ whole genome shotgun (WGS) entry which is preliminary data.</text>
</comment>
<evidence type="ECO:0000256" key="1">
    <source>
        <dbReference type="ARBA" id="ARBA00022670"/>
    </source>
</evidence>
<dbReference type="PROSITE" id="PS50249">
    <property type="entry name" value="MPN"/>
    <property type="match status" value="1"/>
</dbReference>
<evidence type="ECO:0000256" key="4">
    <source>
        <dbReference type="ARBA" id="ARBA00022833"/>
    </source>
</evidence>
<dbReference type="RefSeq" id="WP_200585652.1">
    <property type="nucleotide sequence ID" value="NZ_JAEHFY010000009.1"/>
</dbReference>
<dbReference type="PANTHER" id="PTHR30471">
    <property type="entry name" value="DNA REPAIR PROTEIN RADC"/>
    <property type="match status" value="1"/>
</dbReference>
<feature type="domain" description="MPN" evidence="6">
    <location>
        <begin position="30"/>
        <end position="155"/>
    </location>
</feature>
<keyword evidence="5" id="KW-0482">Metalloprotease</keyword>
<reference evidence="7 8" key="1">
    <citation type="submission" date="2020-12" db="EMBL/GenBank/DDBJ databases">
        <title>Bacterial novel species Pedobacter sp. SD-b isolated from soil.</title>
        <authorList>
            <person name="Jung H.-Y."/>
        </authorList>
    </citation>
    <scope>NUCLEOTIDE SEQUENCE [LARGE SCALE GENOMIC DNA]</scope>
    <source>
        <strain evidence="7 8">SD-b</strain>
    </source>
</reference>
<dbReference type="InterPro" id="IPR037518">
    <property type="entry name" value="MPN"/>
</dbReference>
<dbReference type="CDD" id="cd08071">
    <property type="entry name" value="MPN_DUF2466"/>
    <property type="match status" value="1"/>
</dbReference>
<dbReference type="InterPro" id="IPR020891">
    <property type="entry name" value="UPF0758_CS"/>
</dbReference>
<dbReference type="Proteomes" id="UP000660024">
    <property type="component" value="Unassembled WGS sequence"/>
</dbReference>
<evidence type="ECO:0000256" key="5">
    <source>
        <dbReference type="ARBA" id="ARBA00023049"/>
    </source>
</evidence>